<dbReference type="Proteomes" id="UP000765509">
    <property type="component" value="Unassembled WGS sequence"/>
</dbReference>
<proteinExistence type="predicted"/>
<reference evidence="2" key="1">
    <citation type="submission" date="2021-03" db="EMBL/GenBank/DDBJ databases">
        <title>Draft genome sequence of rust myrtle Austropuccinia psidii MF-1, a brazilian biotype.</title>
        <authorList>
            <person name="Quecine M.C."/>
            <person name="Pachon D.M.R."/>
            <person name="Bonatelli M.L."/>
            <person name="Correr F.H."/>
            <person name="Franceschini L.M."/>
            <person name="Leite T.F."/>
            <person name="Margarido G.R.A."/>
            <person name="Almeida C.A."/>
            <person name="Ferrarezi J.A."/>
            <person name="Labate C.A."/>
        </authorList>
    </citation>
    <scope>NUCLEOTIDE SEQUENCE</scope>
    <source>
        <strain evidence="2">MF-1</strain>
    </source>
</reference>
<organism evidence="2 3">
    <name type="scientific">Austropuccinia psidii MF-1</name>
    <dbReference type="NCBI Taxonomy" id="1389203"/>
    <lineage>
        <taxon>Eukaryota</taxon>
        <taxon>Fungi</taxon>
        <taxon>Dikarya</taxon>
        <taxon>Basidiomycota</taxon>
        <taxon>Pucciniomycotina</taxon>
        <taxon>Pucciniomycetes</taxon>
        <taxon>Pucciniales</taxon>
        <taxon>Sphaerophragmiaceae</taxon>
        <taxon>Austropuccinia</taxon>
    </lineage>
</organism>
<feature type="region of interest" description="Disordered" evidence="1">
    <location>
        <begin position="77"/>
        <end position="99"/>
    </location>
</feature>
<feature type="region of interest" description="Disordered" evidence="1">
    <location>
        <begin position="1"/>
        <end position="25"/>
    </location>
</feature>
<dbReference type="EMBL" id="AVOT02002821">
    <property type="protein sequence ID" value="MBW0471636.1"/>
    <property type="molecule type" value="Genomic_DNA"/>
</dbReference>
<evidence type="ECO:0000313" key="3">
    <source>
        <dbReference type="Proteomes" id="UP000765509"/>
    </source>
</evidence>
<name>A0A9Q3BVL4_9BASI</name>
<sequence>MLVHCPTLPTTPPEEFPTKTPLLPREETPWQLTPGPSGTQWLEDLFHSKQQKFPLISTFDSSELTLYSFVETSQPNEPPFFGLSPSSEPHEDVPTHEPEPEVTLMQSIEEPFAKSPLNLFYSSKIFLTLLQPSSACPPPPPP</sequence>
<dbReference type="AlphaFoldDB" id="A0A9Q3BVL4"/>
<keyword evidence="3" id="KW-1185">Reference proteome</keyword>
<accession>A0A9Q3BVL4</accession>
<comment type="caution">
    <text evidence="2">The sequence shown here is derived from an EMBL/GenBank/DDBJ whole genome shotgun (WGS) entry which is preliminary data.</text>
</comment>
<evidence type="ECO:0000256" key="1">
    <source>
        <dbReference type="SAM" id="MobiDB-lite"/>
    </source>
</evidence>
<gene>
    <name evidence="2" type="ORF">O181_011351</name>
</gene>
<evidence type="ECO:0000313" key="2">
    <source>
        <dbReference type="EMBL" id="MBW0471636.1"/>
    </source>
</evidence>
<feature type="compositionally biased region" description="Basic and acidic residues" evidence="1">
    <location>
        <begin position="88"/>
        <end position="99"/>
    </location>
</feature>
<protein>
    <submittedName>
        <fullName evidence="2">Uncharacterized protein</fullName>
    </submittedName>
</protein>